<dbReference type="InterPro" id="IPR005162">
    <property type="entry name" value="Retrotrans_gag_dom"/>
</dbReference>
<gene>
    <name evidence="3" type="ORF">NCGR_LOCUS18746</name>
</gene>
<feature type="region of interest" description="Disordered" evidence="1">
    <location>
        <begin position="259"/>
        <end position="286"/>
    </location>
</feature>
<dbReference type="EMBL" id="CAJGYO010000004">
    <property type="protein sequence ID" value="CAD6227103.1"/>
    <property type="molecule type" value="Genomic_DNA"/>
</dbReference>
<feature type="domain" description="Retrotransposon gag" evidence="2">
    <location>
        <begin position="133"/>
        <end position="221"/>
    </location>
</feature>
<dbReference type="Pfam" id="PF03732">
    <property type="entry name" value="Retrotrans_gag"/>
    <property type="match status" value="1"/>
</dbReference>
<name>A0A811NH64_9POAL</name>
<dbReference type="OrthoDB" id="728678at2759"/>
<dbReference type="AlphaFoldDB" id="A0A811NH64"/>
<feature type="compositionally biased region" description="Basic and acidic residues" evidence="1">
    <location>
        <begin position="175"/>
        <end position="189"/>
    </location>
</feature>
<dbReference type="Proteomes" id="UP000604825">
    <property type="component" value="Unassembled WGS sequence"/>
</dbReference>
<protein>
    <recommendedName>
        <fullName evidence="2">Retrotransposon gag domain-containing protein</fullName>
    </recommendedName>
</protein>
<organism evidence="3 4">
    <name type="scientific">Miscanthus lutarioriparius</name>
    <dbReference type="NCBI Taxonomy" id="422564"/>
    <lineage>
        <taxon>Eukaryota</taxon>
        <taxon>Viridiplantae</taxon>
        <taxon>Streptophyta</taxon>
        <taxon>Embryophyta</taxon>
        <taxon>Tracheophyta</taxon>
        <taxon>Spermatophyta</taxon>
        <taxon>Magnoliopsida</taxon>
        <taxon>Liliopsida</taxon>
        <taxon>Poales</taxon>
        <taxon>Poaceae</taxon>
        <taxon>PACMAD clade</taxon>
        <taxon>Panicoideae</taxon>
        <taxon>Andropogonodae</taxon>
        <taxon>Andropogoneae</taxon>
        <taxon>Saccharinae</taxon>
        <taxon>Miscanthus</taxon>
    </lineage>
</organism>
<feature type="compositionally biased region" description="Polar residues" evidence="1">
    <location>
        <begin position="35"/>
        <end position="45"/>
    </location>
</feature>
<evidence type="ECO:0000259" key="2">
    <source>
        <dbReference type="Pfam" id="PF03732"/>
    </source>
</evidence>
<sequence length="474" mass="51732">MASLFPLEEPQSSNTPQIIGKVADSLLPAPEPSLPGSSSQGQRTVSPSTTPSTPSAQRPPLHADWPSVQQAPTPPSQGPIQAAAAPSTRQQPTIVARLTPPTFDGSTDPLPWISRMQLLFRLQHIPEDGQVRYAAFHLTEAAHCWYIQMIKEAPTSEWTAFTRRLIRDFSPPTKQEARDDPAPPRHNDDLNDYIDTFTEYTVRTGITSDLHQVSLFINGLQHKLRDAVAQYQPQEMEAAVLLARALGDIAATPLVDPDAAREQEPHTTAIRVDNESPPHPPPANLTTRTPSAGALIPQFGYNSAAAMYARQLKLNPPQAAATADNLSASSPTSNCNRNKTLRSIDISDTLVQLRGASTDERELQIIYDTITLQAAAPAWTIREGVIYYNNRLYIPASSPLLQDILESIGTTAPHLPAIGLHTTSSPTTQAFPSSILLLEAWTQRMLPSATVVFFDNNGQQFLSIKDVYIGYGPP</sequence>
<feature type="region of interest" description="Disordered" evidence="1">
    <location>
        <begin position="1"/>
        <end position="102"/>
    </location>
</feature>
<keyword evidence="4" id="KW-1185">Reference proteome</keyword>
<feature type="region of interest" description="Disordered" evidence="1">
    <location>
        <begin position="169"/>
        <end position="191"/>
    </location>
</feature>
<comment type="caution">
    <text evidence="3">The sequence shown here is derived from an EMBL/GenBank/DDBJ whole genome shotgun (WGS) entry which is preliminary data.</text>
</comment>
<feature type="compositionally biased region" description="Low complexity" evidence="1">
    <location>
        <begin position="46"/>
        <end position="55"/>
    </location>
</feature>
<reference evidence="3" key="1">
    <citation type="submission" date="2020-10" db="EMBL/GenBank/DDBJ databases">
        <authorList>
            <person name="Han B."/>
            <person name="Lu T."/>
            <person name="Zhao Q."/>
            <person name="Huang X."/>
            <person name="Zhao Y."/>
        </authorList>
    </citation>
    <scope>NUCLEOTIDE SEQUENCE</scope>
</reference>
<evidence type="ECO:0000256" key="1">
    <source>
        <dbReference type="SAM" id="MobiDB-lite"/>
    </source>
</evidence>
<proteinExistence type="predicted"/>
<evidence type="ECO:0000313" key="4">
    <source>
        <dbReference type="Proteomes" id="UP000604825"/>
    </source>
</evidence>
<evidence type="ECO:0000313" key="3">
    <source>
        <dbReference type="EMBL" id="CAD6227103.1"/>
    </source>
</evidence>
<accession>A0A811NH64</accession>